<evidence type="ECO:0000256" key="1">
    <source>
        <dbReference type="SAM" id="MobiDB-lite"/>
    </source>
</evidence>
<dbReference type="InParanoid" id="A0A0C2XPT3"/>
<accession>A0A0C2XPT3</accession>
<feature type="compositionally biased region" description="Basic and acidic residues" evidence="1">
    <location>
        <begin position="14"/>
        <end position="32"/>
    </location>
</feature>
<feature type="region of interest" description="Disordered" evidence="1">
    <location>
        <begin position="1"/>
        <end position="56"/>
    </location>
</feature>
<reference evidence="2 3" key="1">
    <citation type="submission" date="2014-04" db="EMBL/GenBank/DDBJ databases">
        <title>Evolutionary Origins and Diversification of the Mycorrhizal Mutualists.</title>
        <authorList>
            <consortium name="DOE Joint Genome Institute"/>
            <consortium name="Mycorrhizal Genomics Consortium"/>
            <person name="Kohler A."/>
            <person name="Kuo A."/>
            <person name="Nagy L.G."/>
            <person name="Floudas D."/>
            <person name="Copeland A."/>
            <person name="Barry K.W."/>
            <person name="Cichocki N."/>
            <person name="Veneault-Fourrey C."/>
            <person name="LaButti K."/>
            <person name="Lindquist E.A."/>
            <person name="Lipzen A."/>
            <person name="Lundell T."/>
            <person name="Morin E."/>
            <person name="Murat C."/>
            <person name="Riley R."/>
            <person name="Ohm R."/>
            <person name="Sun H."/>
            <person name="Tunlid A."/>
            <person name="Henrissat B."/>
            <person name="Grigoriev I.V."/>
            <person name="Hibbett D.S."/>
            <person name="Martin F."/>
        </authorList>
    </citation>
    <scope>NUCLEOTIDE SEQUENCE [LARGE SCALE GENOMIC DNA]</scope>
    <source>
        <strain evidence="2 3">Koide BX008</strain>
    </source>
</reference>
<protein>
    <submittedName>
        <fullName evidence="2">Uncharacterized protein</fullName>
    </submittedName>
</protein>
<dbReference type="Proteomes" id="UP000054549">
    <property type="component" value="Unassembled WGS sequence"/>
</dbReference>
<proteinExistence type="predicted"/>
<evidence type="ECO:0000313" key="3">
    <source>
        <dbReference type="Proteomes" id="UP000054549"/>
    </source>
</evidence>
<evidence type="ECO:0000313" key="2">
    <source>
        <dbReference type="EMBL" id="KIL71218.1"/>
    </source>
</evidence>
<sequence length="56" mass="6345">MAQPNWGLGPFELGRLKGEKMYSPEEKKRKSPEQLVRNNSPGIKQSTIKIVHSPRA</sequence>
<dbReference type="EMBL" id="KN818222">
    <property type="protein sequence ID" value="KIL71218.1"/>
    <property type="molecule type" value="Genomic_DNA"/>
</dbReference>
<feature type="compositionally biased region" description="Polar residues" evidence="1">
    <location>
        <begin position="36"/>
        <end position="48"/>
    </location>
</feature>
<dbReference type="AlphaFoldDB" id="A0A0C2XPT3"/>
<name>A0A0C2XPT3_AMAMK</name>
<gene>
    <name evidence="2" type="ORF">M378DRAFT_154717</name>
</gene>
<keyword evidence="3" id="KW-1185">Reference proteome</keyword>
<dbReference type="HOGENOM" id="CLU_3013670_0_0_1"/>
<organism evidence="2 3">
    <name type="scientific">Amanita muscaria (strain Koide BX008)</name>
    <dbReference type="NCBI Taxonomy" id="946122"/>
    <lineage>
        <taxon>Eukaryota</taxon>
        <taxon>Fungi</taxon>
        <taxon>Dikarya</taxon>
        <taxon>Basidiomycota</taxon>
        <taxon>Agaricomycotina</taxon>
        <taxon>Agaricomycetes</taxon>
        <taxon>Agaricomycetidae</taxon>
        <taxon>Agaricales</taxon>
        <taxon>Pluteineae</taxon>
        <taxon>Amanitaceae</taxon>
        <taxon>Amanita</taxon>
    </lineage>
</organism>